<dbReference type="InterPro" id="IPR028622">
    <property type="entry name" value="DEAD_helicase_RhlE"/>
</dbReference>
<organism evidence="13">
    <name type="scientific">uncultured bacterium B3TF_MPn1</name>
    <dbReference type="NCBI Taxonomy" id="1439866"/>
    <lineage>
        <taxon>Bacteria</taxon>
        <taxon>environmental samples</taxon>
    </lineage>
</organism>
<keyword evidence="2 7" id="KW-0547">Nucleotide-binding</keyword>
<dbReference type="GO" id="GO:0003724">
    <property type="term" value="F:RNA helicase activity"/>
    <property type="evidence" value="ECO:0007669"/>
    <property type="project" value="UniProtKB-UniRule"/>
</dbReference>
<evidence type="ECO:0000256" key="3">
    <source>
        <dbReference type="ARBA" id="ARBA00022801"/>
    </source>
</evidence>
<dbReference type="PANTHER" id="PTHR47959:SF13">
    <property type="entry name" value="ATP-DEPENDENT RNA HELICASE RHLE"/>
    <property type="match status" value="1"/>
</dbReference>
<comment type="similarity">
    <text evidence="7">Belongs to the DEAD box helicase family. RhlE subfamily.</text>
</comment>
<name>W0NQB0_9BACT</name>
<keyword evidence="3 7" id="KW-0378">Hydrolase</keyword>
<feature type="compositionally biased region" description="Low complexity" evidence="9">
    <location>
        <begin position="400"/>
        <end position="417"/>
    </location>
</feature>
<evidence type="ECO:0000256" key="6">
    <source>
        <dbReference type="ARBA" id="ARBA00047984"/>
    </source>
</evidence>
<dbReference type="SUPFAM" id="SSF52540">
    <property type="entry name" value="P-loop containing nucleoside triphosphate hydrolases"/>
    <property type="match status" value="1"/>
</dbReference>
<keyword evidence="1 7" id="KW-0963">Cytoplasm</keyword>
<evidence type="ECO:0000313" key="13">
    <source>
        <dbReference type="EMBL" id="AHG53049.1"/>
    </source>
</evidence>
<dbReference type="InterPro" id="IPR050079">
    <property type="entry name" value="DEAD_box_RNA_helicase"/>
</dbReference>
<evidence type="ECO:0000259" key="11">
    <source>
        <dbReference type="PROSITE" id="PS51194"/>
    </source>
</evidence>
<feature type="domain" description="Helicase ATP-binding" evidence="10">
    <location>
        <begin position="32"/>
        <end position="206"/>
    </location>
</feature>
<feature type="region of interest" description="Disordered" evidence="9">
    <location>
        <begin position="374"/>
        <end position="497"/>
    </location>
</feature>
<evidence type="ECO:0000256" key="2">
    <source>
        <dbReference type="ARBA" id="ARBA00022741"/>
    </source>
</evidence>
<evidence type="ECO:0000259" key="10">
    <source>
        <dbReference type="PROSITE" id="PS51192"/>
    </source>
</evidence>
<feature type="compositionally biased region" description="Basic residues" evidence="9">
    <location>
        <begin position="485"/>
        <end position="497"/>
    </location>
</feature>
<comment type="subcellular location">
    <subcellularLocation>
        <location evidence="7">Cytoplasm</location>
    </subcellularLocation>
</comment>
<feature type="domain" description="DEAD-box RNA helicase Q" evidence="12">
    <location>
        <begin position="1"/>
        <end position="29"/>
    </location>
</feature>
<dbReference type="PROSITE" id="PS51195">
    <property type="entry name" value="Q_MOTIF"/>
    <property type="match status" value="1"/>
</dbReference>
<dbReference type="InterPro" id="IPR027417">
    <property type="entry name" value="P-loop_NTPase"/>
</dbReference>
<evidence type="ECO:0000256" key="7">
    <source>
        <dbReference type="HAMAP-Rule" id="MF_00968"/>
    </source>
</evidence>
<evidence type="ECO:0000256" key="5">
    <source>
        <dbReference type="ARBA" id="ARBA00022840"/>
    </source>
</evidence>
<protein>
    <recommendedName>
        <fullName evidence="7">ATP-dependent RNA helicase RhlE</fullName>
        <ecNumber evidence="7">3.6.4.13</ecNumber>
    </recommendedName>
</protein>
<keyword evidence="4 7" id="KW-0347">Helicase</keyword>
<dbReference type="CDD" id="cd18787">
    <property type="entry name" value="SF2_C_DEAD"/>
    <property type="match status" value="1"/>
</dbReference>
<reference evidence="13" key="1">
    <citation type="journal article" date="2013" name="Front. Microbiol.">
        <title>Metatranscriptomic and functional metagenomic analysis of methylphosphonate utilization by marine bacteria.</title>
        <authorList>
            <person name="Martinez A."/>
            <person name="Ventouras L.A."/>
            <person name="Wilson S.T."/>
            <person name="Karl D.M."/>
            <person name="Delong E.F."/>
        </authorList>
    </citation>
    <scope>NUCLEOTIDE SEQUENCE</scope>
</reference>
<dbReference type="PANTHER" id="PTHR47959">
    <property type="entry name" value="ATP-DEPENDENT RNA HELICASE RHLE-RELATED"/>
    <property type="match status" value="1"/>
</dbReference>
<dbReference type="InterPro" id="IPR014001">
    <property type="entry name" value="Helicase_ATP-bd"/>
</dbReference>
<dbReference type="PROSITE" id="PS00039">
    <property type="entry name" value="DEAD_ATP_HELICASE"/>
    <property type="match status" value="1"/>
</dbReference>
<feature type="domain" description="Helicase C-terminal" evidence="11">
    <location>
        <begin position="233"/>
        <end position="382"/>
    </location>
</feature>
<feature type="compositionally biased region" description="Basic and acidic residues" evidence="9">
    <location>
        <begin position="418"/>
        <end position="458"/>
    </location>
</feature>
<dbReference type="CDD" id="cd00268">
    <property type="entry name" value="DEADc"/>
    <property type="match status" value="1"/>
</dbReference>
<dbReference type="InterPro" id="IPR001650">
    <property type="entry name" value="Helicase_C-like"/>
</dbReference>
<dbReference type="FunFam" id="3.40.50.300:FF:000468">
    <property type="entry name" value="ATP-dependent RNA helicase RhlE"/>
    <property type="match status" value="1"/>
</dbReference>
<dbReference type="InterPro" id="IPR014014">
    <property type="entry name" value="RNA_helicase_DEAD_Q_motif"/>
</dbReference>
<dbReference type="GO" id="GO:0042255">
    <property type="term" value="P:ribosome assembly"/>
    <property type="evidence" value="ECO:0007669"/>
    <property type="project" value="InterPro"/>
</dbReference>
<evidence type="ECO:0000256" key="4">
    <source>
        <dbReference type="ARBA" id="ARBA00022806"/>
    </source>
</evidence>
<dbReference type="SMART" id="SM00487">
    <property type="entry name" value="DEXDc"/>
    <property type="match status" value="1"/>
</dbReference>
<dbReference type="AlphaFoldDB" id="W0NQB0"/>
<sequence>MSFDSLGLSAPILEAVAKQGYDQPSPVQAQAIPAILQGRDVMAAAQTGTGKTAGFTLPLLEMLADGPRPKTNQVRALILTPTRELAAQVSDSVIKYGANLSLRSAVVFGGVKINPQMMKLRKGLDVLVATPGRLLDLYTKNAVKFDNLEVFLLDEADRMLDMGFINDIRKVIALLPKRRQNLLFSATFSNDIRQLAKGLINDPIEISVSPKNSAATTVEQQVIPVDKAKKAALLIELIKEKNWYQVLVFCRTKHGANKLAFQLNKADIKAAPIHGNKSQGARTRALAEFKTGDIQVLVATDIAARGIDIDQLPQVVNFDLPHVAEDYVHRIGRTGRAGSTGQALSLVCAAEQKELFGIERLIQQVIPRRGISGFTPREKLADSPTTFKPIKPKKAKKPKTNIAANSVGKKTSKTSGKFWEKQAEERKQNRSARSKSEHSKLDSSKSEHRDGPRSDKSSAKHAHTNSARRPENKAKAAGSNNKSGGSKRPRKRSARTD</sequence>
<evidence type="ECO:0000256" key="9">
    <source>
        <dbReference type="SAM" id="MobiDB-lite"/>
    </source>
</evidence>
<evidence type="ECO:0000256" key="1">
    <source>
        <dbReference type="ARBA" id="ARBA00022490"/>
    </source>
</evidence>
<proteinExistence type="inferred from homology"/>
<dbReference type="PROSITE" id="PS51194">
    <property type="entry name" value="HELICASE_CTER"/>
    <property type="match status" value="1"/>
</dbReference>
<dbReference type="GO" id="GO:0003676">
    <property type="term" value="F:nucleic acid binding"/>
    <property type="evidence" value="ECO:0007669"/>
    <property type="project" value="InterPro"/>
</dbReference>
<dbReference type="InterPro" id="IPR000629">
    <property type="entry name" value="RNA-helicase_DEAD-box_CS"/>
</dbReference>
<evidence type="ECO:0000256" key="8">
    <source>
        <dbReference type="PROSITE-ProRule" id="PRU00552"/>
    </source>
</evidence>
<keyword evidence="7" id="KW-0690">Ribosome biogenesis</keyword>
<dbReference type="EC" id="3.6.4.13" evidence="7"/>
<accession>W0NQB0</accession>
<feature type="short sequence motif" description="Q motif" evidence="8">
    <location>
        <begin position="1"/>
        <end position="29"/>
    </location>
</feature>
<dbReference type="Gene3D" id="3.40.50.300">
    <property type="entry name" value="P-loop containing nucleotide triphosphate hydrolases"/>
    <property type="match status" value="2"/>
</dbReference>
<comment type="catalytic activity">
    <reaction evidence="6 7">
        <text>ATP + H2O = ADP + phosphate + H(+)</text>
        <dbReference type="Rhea" id="RHEA:13065"/>
        <dbReference type="ChEBI" id="CHEBI:15377"/>
        <dbReference type="ChEBI" id="CHEBI:15378"/>
        <dbReference type="ChEBI" id="CHEBI:30616"/>
        <dbReference type="ChEBI" id="CHEBI:43474"/>
        <dbReference type="ChEBI" id="CHEBI:456216"/>
        <dbReference type="EC" id="3.6.4.13"/>
    </reaction>
</comment>
<gene>
    <name evidence="7" type="primary">rhlE</name>
</gene>
<dbReference type="SMART" id="SM00490">
    <property type="entry name" value="HELICc"/>
    <property type="match status" value="1"/>
</dbReference>
<dbReference type="EMBL" id="KF742556">
    <property type="protein sequence ID" value="AHG53049.1"/>
    <property type="molecule type" value="Genomic_DNA"/>
</dbReference>
<dbReference type="Pfam" id="PF00270">
    <property type="entry name" value="DEAD"/>
    <property type="match status" value="1"/>
</dbReference>
<keyword evidence="5 7" id="KW-0067">ATP-binding</keyword>
<dbReference type="Pfam" id="PF00271">
    <property type="entry name" value="Helicase_C"/>
    <property type="match status" value="1"/>
</dbReference>
<dbReference type="GO" id="GO:0016887">
    <property type="term" value="F:ATP hydrolysis activity"/>
    <property type="evidence" value="ECO:0007669"/>
    <property type="project" value="RHEA"/>
</dbReference>
<dbReference type="GO" id="GO:0005524">
    <property type="term" value="F:ATP binding"/>
    <property type="evidence" value="ECO:0007669"/>
    <property type="project" value="UniProtKB-UniRule"/>
</dbReference>
<dbReference type="HAMAP" id="MF_00968">
    <property type="entry name" value="DEAD_helicase_RhlE"/>
    <property type="match status" value="1"/>
</dbReference>
<dbReference type="GO" id="GO:0005829">
    <property type="term" value="C:cytosol"/>
    <property type="evidence" value="ECO:0007669"/>
    <property type="project" value="TreeGrafter"/>
</dbReference>
<evidence type="ECO:0000259" key="12">
    <source>
        <dbReference type="PROSITE" id="PS51195"/>
    </source>
</evidence>
<dbReference type="PROSITE" id="PS51192">
    <property type="entry name" value="HELICASE_ATP_BIND_1"/>
    <property type="match status" value="1"/>
</dbReference>
<dbReference type="InterPro" id="IPR044742">
    <property type="entry name" value="DEAD/DEAH_RhlB"/>
</dbReference>
<dbReference type="FunFam" id="3.40.50.300:FF:000108">
    <property type="entry name" value="ATP-dependent RNA helicase RhlE"/>
    <property type="match status" value="1"/>
</dbReference>
<feature type="compositionally biased region" description="Basic residues" evidence="9">
    <location>
        <begin position="390"/>
        <end position="399"/>
    </location>
</feature>
<dbReference type="InterPro" id="IPR011545">
    <property type="entry name" value="DEAD/DEAH_box_helicase_dom"/>
</dbReference>
<comment type="function">
    <text evidence="7">DEAD-box RNA helicase involved in ribosome assembly. Has RNA-dependent ATPase activity and unwinds double-stranded RNA.</text>
</comment>